<dbReference type="InterPro" id="IPR003661">
    <property type="entry name" value="HisK_dim/P_dom"/>
</dbReference>
<evidence type="ECO:0000256" key="2">
    <source>
        <dbReference type="ARBA" id="ARBA00012438"/>
    </source>
</evidence>
<dbReference type="InterPro" id="IPR005467">
    <property type="entry name" value="His_kinase_dom"/>
</dbReference>
<keyword evidence="5" id="KW-0418">Kinase</keyword>
<dbReference type="Pfam" id="PF00512">
    <property type="entry name" value="HisKA"/>
    <property type="match status" value="1"/>
</dbReference>
<dbReference type="Gene3D" id="3.30.565.10">
    <property type="entry name" value="Histidine kinase-like ATPase, C-terminal domain"/>
    <property type="match status" value="1"/>
</dbReference>
<dbReference type="PANTHER" id="PTHR45453:SF1">
    <property type="entry name" value="PHOSPHATE REGULON SENSOR PROTEIN PHOR"/>
    <property type="match status" value="1"/>
</dbReference>
<accession>A0ABQ6Q747</accession>
<dbReference type="CDD" id="cd00082">
    <property type="entry name" value="HisKA"/>
    <property type="match status" value="1"/>
</dbReference>
<dbReference type="SMART" id="SM00387">
    <property type="entry name" value="HATPase_c"/>
    <property type="match status" value="1"/>
</dbReference>
<evidence type="ECO:0000256" key="7">
    <source>
        <dbReference type="SAM" id="Coils"/>
    </source>
</evidence>
<evidence type="ECO:0000256" key="5">
    <source>
        <dbReference type="ARBA" id="ARBA00022777"/>
    </source>
</evidence>
<dbReference type="InterPro" id="IPR003594">
    <property type="entry name" value="HATPase_dom"/>
</dbReference>
<keyword evidence="8" id="KW-0812">Transmembrane</keyword>
<dbReference type="EC" id="2.7.13.3" evidence="2"/>
<comment type="caution">
    <text evidence="10">The sequence shown here is derived from an EMBL/GenBank/DDBJ whole genome shotgun (WGS) entry which is preliminary data.</text>
</comment>
<feature type="transmembrane region" description="Helical" evidence="8">
    <location>
        <begin position="47"/>
        <end position="66"/>
    </location>
</feature>
<name>A0ABQ6Q747_9BACT</name>
<evidence type="ECO:0000256" key="3">
    <source>
        <dbReference type="ARBA" id="ARBA00022553"/>
    </source>
</evidence>
<dbReference type="SMART" id="SM00388">
    <property type="entry name" value="HisKA"/>
    <property type="match status" value="1"/>
</dbReference>
<evidence type="ECO:0000313" key="10">
    <source>
        <dbReference type="EMBL" id="GMQ34822.1"/>
    </source>
</evidence>
<dbReference type="Proteomes" id="UP001307705">
    <property type="component" value="Unassembled WGS sequence"/>
</dbReference>
<sequence>MIFFRSVDQAGNLYQLQNRMSEIFAFLAGFLMLFLGVSDYFLGLNQFIVLVKIVLALPFVIGYYIMRKKGYHAPIMHVLTFIGYLTIILNYFHNEGYMGPSLYAFFIFVVVTAIFFDGWQKGFWLLFGFTIVSLLFFGEISQWFTVVPHYQSLENLFWDHWITLLWTGLFSFLGIHLFIKNYSNQNRLLIEIQEEKNRALEKLEELNSKKNQLLALLSHDLKNPVGTLSATLELVDRGAFEKEELENVLNDLKGQSFHLSKVLNNTLNWVISEMEEGEVVLEKVSVFELTKEIGLTMEVQAQRKNQLIHYHFIGEDQQVDLEVNEIKIILKNLLDNAIKFSPLKATIEIKLIISPTDFRWEVKNEGQVIPEHVSHELFEFKVKSTRGTQLEKGTGLGLPLCKKIADKLEMTLGFESSDGQANVFFLSRKLQQNLNSNQDNLKAFRTLSSDN</sequence>
<dbReference type="EMBL" id="BTPE01000011">
    <property type="protein sequence ID" value="GMQ34822.1"/>
    <property type="molecule type" value="Genomic_DNA"/>
</dbReference>
<gene>
    <name evidence="10" type="ORF">Ataiwa_30950</name>
</gene>
<comment type="catalytic activity">
    <reaction evidence="1">
        <text>ATP + protein L-histidine = ADP + protein N-phospho-L-histidine.</text>
        <dbReference type="EC" id="2.7.13.3"/>
    </reaction>
</comment>
<keyword evidence="8" id="KW-0472">Membrane</keyword>
<keyword evidence="7" id="KW-0175">Coiled coil</keyword>
<organism evidence="10 11">
    <name type="scientific">Algoriphagus taiwanensis</name>
    <dbReference type="NCBI Taxonomy" id="1445656"/>
    <lineage>
        <taxon>Bacteria</taxon>
        <taxon>Pseudomonadati</taxon>
        <taxon>Bacteroidota</taxon>
        <taxon>Cytophagia</taxon>
        <taxon>Cytophagales</taxon>
        <taxon>Cyclobacteriaceae</taxon>
        <taxon>Algoriphagus</taxon>
    </lineage>
</organism>
<dbReference type="InterPro" id="IPR036097">
    <property type="entry name" value="HisK_dim/P_sf"/>
</dbReference>
<keyword evidence="6" id="KW-0902">Two-component regulatory system</keyword>
<evidence type="ECO:0000256" key="1">
    <source>
        <dbReference type="ARBA" id="ARBA00000085"/>
    </source>
</evidence>
<dbReference type="InterPro" id="IPR036890">
    <property type="entry name" value="HATPase_C_sf"/>
</dbReference>
<evidence type="ECO:0000259" key="9">
    <source>
        <dbReference type="PROSITE" id="PS50109"/>
    </source>
</evidence>
<keyword evidence="4" id="KW-0808">Transferase</keyword>
<feature type="domain" description="Histidine kinase" evidence="9">
    <location>
        <begin position="216"/>
        <end position="432"/>
    </location>
</feature>
<dbReference type="PANTHER" id="PTHR45453">
    <property type="entry name" value="PHOSPHATE REGULON SENSOR PROTEIN PHOR"/>
    <property type="match status" value="1"/>
</dbReference>
<dbReference type="RefSeq" id="WP_338229641.1">
    <property type="nucleotide sequence ID" value="NZ_BTPE01000011.1"/>
</dbReference>
<dbReference type="PROSITE" id="PS50109">
    <property type="entry name" value="HIS_KIN"/>
    <property type="match status" value="1"/>
</dbReference>
<keyword evidence="3" id="KW-0597">Phosphoprotein</keyword>
<feature type="transmembrane region" description="Helical" evidence="8">
    <location>
        <begin position="98"/>
        <end position="116"/>
    </location>
</feature>
<feature type="transmembrane region" description="Helical" evidence="8">
    <location>
        <begin position="73"/>
        <end position="92"/>
    </location>
</feature>
<protein>
    <recommendedName>
        <fullName evidence="2">histidine kinase</fullName>
        <ecNumber evidence="2">2.7.13.3</ecNumber>
    </recommendedName>
</protein>
<feature type="transmembrane region" description="Helical" evidence="8">
    <location>
        <begin position="123"/>
        <end position="141"/>
    </location>
</feature>
<dbReference type="InterPro" id="IPR050351">
    <property type="entry name" value="BphY/WalK/GraS-like"/>
</dbReference>
<dbReference type="SUPFAM" id="SSF55874">
    <property type="entry name" value="ATPase domain of HSP90 chaperone/DNA topoisomerase II/histidine kinase"/>
    <property type="match status" value="1"/>
</dbReference>
<proteinExistence type="predicted"/>
<dbReference type="Gene3D" id="1.10.287.130">
    <property type="match status" value="1"/>
</dbReference>
<keyword evidence="11" id="KW-1185">Reference proteome</keyword>
<evidence type="ECO:0000256" key="6">
    <source>
        <dbReference type="ARBA" id="ARBA00023012"/>
    </source>
</evidence>
<evidence type="ECO:0000313" key="11">
    <source>
        <dbReference type="Proteomes" id="UP001307705"/>
    </source>
</evidence>
<reference evidence="10 11" key="1">
    <citation type="submission" date="2023-08" db="EMBL/GenBank/DDBJ databases">
        <title>Draft genome sequence of Algoriphagus taiwanensis.</title>
        <authorList>
            <person name="Takatani N."/>
            <person name="Hosokawa M."/>
            <person name="Sawabe T."/>
        </authorList>
    </citation>
    <scope>NUCLEOTIDE SEQUENCE [LARGE SCALE GENOMIC DNA]</scope>
    <source>
        <strain evidence="10 11">JCM 19755</strain>
    </source>
</reference>
<dbReference type="SUPFAM" id="SSF47384">
    <property type="entry name" value="Homodimeric domain of signal transducing histidine kinase"/>
    <property type="match status" value="1"/>
</dbReference>
<dbReference type="Pfam" id="PF02518">
    <property type="entry name" value="HATPase_c"/>
    <property type="match status" value="1"/>
</dbReference>
<feature type="transmembrane region" description="Helical" evidence="8">
    <location>
        <begin position="161"/>
        <end position="179"/>
    </location>
</feature>
<evidence type="ECO:0000256" key="4">
    <source>
        <dbReference type="ARBA" id="ARBA00022679"/>
    </source>
</evidence>
<feature type="coiled-coil region" evidence="7">
    <location>
        <begin position="182"/>
        <end position="220"/>
    </location>
</feature>
<keyword evidence="8" id="KW-1133">Transmembrane helix</keyword>
<feature type="transmembrane region" description="Helical" evidence="8">
    <location>
        <begin position="23"/>
        <end position="41"/>
    </location>
</feature>
<evidence type="ECO:0000256" key="8">
    <source>
        <dbReference type="SAM" id="Phobius"/>
    </source>
</evidence>